<comment type="caution">
    <text evidence="6">The sequence shown here is derived from an EMBL/GenBank/DDBJ whole genome shotgun (WGS) entry which is preliminary data.</text>
</comment>
<dbReference type="Gene3D" id="3.40.50.300">
    <property type="entry name" value="P-loop containing nucleotide triphosphate hydrolases"/>
    <property type="match status" value="1"/>
</dbReference>
<evidence type="ECO:0000313" key="7">
    <source>
        <dbReference type="Proteomes" id="UP000178449"/>
    </source>
</evidence>
<dbReference type="CDD" id="cd03235">
    <property type="entry name" value="ABC_Metallic_Cations"/>
    <property type="match status" value="1"/>
</dbReference>
<gene>
    <name evidence="6" type="ORF">A2527_10945</name>
</gene>
<dbReference type="EMBL" id="MFNE01000046">
    <property type="protein sequence ID" value="OGG93633.1"/>
    <property type="molecule type" value="Genomic_DNA"/>
</dbReference>
<dbReference type="PROSITE" id="PS50893">
    <property type="entry name" value="ABC_TRANSPORTER_2"/>
    <property type="match status" value="1"/>
</dbReference>
<dbReference type="SUPFAM" id="SSF52540">
    <property type="entry name" value="P-loop containing nucleoside triphosphate hydrolases"/>
    <property type="match status" value="1"/>
</dbReference>
<dbReference type="AlphaFoldDB" id="A0A1F6G6A2"/>
<dbReference type="InterPro" id="IPR003439">
    <property type="entry name" value="ABC_transporter-like_ATP-bd"/>
</dbReference>
<dbReference type="FunFam" id="3.40.50.300:FF:000134">
    <property type="entry name" value="Iron-enterobactin ABC transporter ATP-binding protein"/>
    <property type="match status" value="1"/>
</dbReference>
<sequence length="248" mass="28045">MPETLIQVESLSYQAKGQTILDEVNFEVHRGDYLGILGPNGGGKTTLFKLILGLLKPQSGQIRLYGQILEQFKDHHKIGYVPQQQNIQPRLPANVEEVVLSGMAARLGPFGGYSKTDKKSAQEAMELSRVEGLKHRLISELSGGERQRVYIARALTTKPEILFLDEPVTGVDQGQQERFYQFLAQLNQEMRLTILFVSHDLGVIAKEMKNLLCLNKRLICHGPPENFVKEDFLEELYGKHSKSVLHRH</sequence>
<dbReference type="InterPro" id="IPR027417">
    <property type="entry name" value="P-loop_NTPase"/>
</dbReference>
<dbReference type="PANTHER" id="PTHR42734">
    <property type="entry name" value="METAL TRANSPORT SYSTEM ATP-BINDING PROTEIN TM_0124-RELATED"/>
    <property type="match status" value="1"/>
</dbReference>
<evidence type="ECO:0000256" key="2">
    <source>
        <dbReference type="ARBA" id="ARBA00022448"/>
    </source>
</evidence>
<dbReference type="InterPro" id="IPR003593">
    <property type="entry name" value="AAA+_ATPase"/>
</dbReference>
<evidence type="ECO:0000259" key="5">
    <source>
        <dbReference type="PROSITE" id="PS50893"/>
    </source>
</evidence>
<dbReference type="GO" id="GO:0016887">
    <property type="term" value="F:ATP hydrolysis activity"/>
    <property type="evidence" value="ECO:0007669"/>
    <property type="project" value="InterPro"/>
</dbReference>
<evidence type="ECO:0000256" key="4">
    <source>
        <dbReference type="ARBA" id="ARBA00022840"/>
    </source>
</evidence>
<evidence type="ECO:0000256" key="1">
    <source>
        <dbReference type="ARBA" id="ARBA00005417"/>
    </source>
</evidence>
<evidence type="ECO:0000256" key="3">
    <source>
        <dbReference type="ARBA" id="ARBA00022741"/>
    </source>
</evidence>
<dbReference type="STRING" id="1817772.A2527_10945"/>
<name>A0A1F6G6A2_9PROT</name>
<dbReference type="InterPro" id="IPR050153">
    <property type="entry name" value="Metal_Ion_Import_ABC"/>
</dbReference>
<keyword evidence="4" id="KW-0067">ATP-binding</keyword>
<keyword evidence="3" id="KW-0547">Nucleotide-binding</keyword>
<dbReference type="PANTHER" id="PTHR42734:SF17">
    <property type="entry name" value="METAL TRANSPORT SYSTEM ATP-BINDING PROTEIN TM_0124-RELATED"/>
    <property type="match status" value="1"/>
</dbReference>
<organism evidence="6 7">
    <name type="scientific">Candidatus Lambdaproteobacteria bacterium RIFOXYD2_FULL_50_16</name>
    <dbReference type="NCBI Taxonomy" id="1817772"/>
    <lineage>
        <taxon>Bacteria</taxon>
        <taxon>Pseudomonadati</taxon>
        <taxon>Pseudomonadota</taxon>
        <taxon>Candidatus Lambdaproteobacteria</taxon>
    </lineage>
</organism>
<dbReference type="Proteomes" id="UP000178449">
    <property type="component" value="Unassembled WGS sequence"/>
</dbReference>
<proteinExistence type="inferred from homology"/>
<protein>
    <recommendedName>
        <fullName evidence="5">ABC transporter domain-containing protein</fullName>
    </recommendedName>
</protein>
<reference evidence="6 7" key="1">
    <citation type="journal article" date="2016" name="Nat. Commun.">
        <title>Thousands of microbial genomes shed light on interconnected biogeochemical processes in an aquifer system.</title>
        <authorList>
            <person name="Anantharaman K."/>
            <person name="Brown C.T."/>
            <person name="Hug L.A."/>
            <person name="Sharon I."/>
            <person name="Castelle C.J."/>
            <person name="Probst A.J."/>
            <person name="Thomas B.C."/>
            <person name="Singh A."/>
            <person name="Wilkins M.J."/>
            <person name="Karaoz U."/>
            <person name="Brodie E.L."/>
            <person name="Williams K.H."/>
            <person name="Hubbard S.S."/>
            <person name="Banfield J.F."/>
        </authorList>
    </citation>
    <scope>NUCLEOTIDE SEQUENCE [LARGE SCALE GENOMIC DNA]</scope>
</reference>
<dbReference type="Pfam" id="PF00005">
    <property type="entry name" value="ABC_tran"/>
    <property type="match status" value="1"/>
</dbReference>
<feature type="domain" description="ABC transporter" evidence="5">
    <location>
        <begin position="6"/>
        <end position="241"/>
    </location>
</feature>
<evidence type="ECO:0000313" key="6">
    <source>
        <dbReference type="EMBL" id="OGG93633.1"/>
    </source>
</evidence>
<comment type="similarity">
    <text evidence="1">Belongs to the ABC transporter superfamily.</text>
</comment>
<accession>A0A1F6G6A2</accession>
<dbReference type="GO" id="GO:0005524">
    <property type="term" value="F:ATP binding"/>
    <property type="evidence" value="ECO:0007669"/>
    <property type="project" value="UniProtKB-KW"/>
</dbReference>
<dbReference type="SMART" id="SM00382">
    <property type="entry name" value="AAA"/>
    <property type="match status" value="1"/>
</dbReference>
<keyword evidence="2" id="KW-0813">Transport</keyword>